<sequence>MHRPATGRKVYRPLTHLRHADVHTFGHRVFGYVMALIGGAINAGGFFAVARYTSHMSGELARMADHLYTQEWRIAWVSGVMVLSFIAGACHAAFCILWAKHARFRSSYALTLWVEAAYMLLFGLLGASLARFQLLVPITVVLMCFIMGMHNTVMTMLSNGVIRSTHMTGFVTDIGIESARFLFHSMQQRRFSLHGVNVSKFKLCTGLVVSFVIGGVLGTWGFHQVQYRFVLPLSLLLLLLGFSSVLYEVRLRKRLWHMRKQFRA</sequence>
<dbReference type="EMBL" id="CP091511">
    <property type="protein sequence ID" value="UOO90885.1"/>
    <property type="molecule type" value="Genomic_DNA"/>
</dbReference>
<dbReference type="PANTHER" id="PTHR37314">
    <property type="entry name" value="SLR0142 PROTEIN"/>
    <property type="match status" value="1"/>
</dbReference>
<dbReference type="InterPro" id="IPR010699">
    <property type="entry name" value="DUF1275"/>
</dbReference>
<evidence type="ECO:0000313" key="3">
    <source>
        <dbReference type="Proteomes" id="UP000832011"/>
    </source>
</evidence>
<feature type="transmembrane region" description="Helical" evidence="1">
    <location>
        <begin position="74"/>
        <end position="99"/>
    </location>
</feature>
<keyword evidence="1" id="KW-0812">Transmembrane</keyword>
<feature type="transmembrane region" description="Helical" evidence="1">
    <location>
        <begin position="203"/>
        <end position="223"/>
    </location>
</feature>
<keyword evidence="1" id="KW-0472">Membrane</keyword>
<dbReference type="Proteomes" id="UP000832011">
    <property type="component" value="Chromosome"/>
</dbReference>
<dbReference type="RefSeq" id="WP_058305335.1">
    <property type="nucleotide sequence ID" value="NZ_CABKVG010000006.1"/>
</dbReference>
<proteinExistence type="predicted"/>
<feature type="transmembrane region" description="Helical" evidence="1">
    <location>
        <begin position="29"/>
        <end position="53"/>
    </location>
</feature>
<dbReference type="PANTHER" id="PTHR37314:SF4">
    <property type="entry name" value="UPF0700 TRANSMEMBRANE PROTEIN YOAK"/>
    <property type="match status" value="1"/>
</dbReference>
<accession>A0ABY4E7L8</accession>
<reference evidence="2 3" key="1">
    <citation type="journal article" date="2022" name="Res Sq">
        <title>Evolution of multicellular longitudinally dividing oral cavity symbionts (Neisseriaceae).</title>
        <authorList>
            <person name="Nyongesa S."/>
            <person name="Weber P."/>
            <person name="Bernet E."/>
            <person name="Pullido F."/>
            <person name="Nieckarz M."/>
            <person name="Delaby M."/>
            <person name="Nieves C."/>
            <person name="Viehboeck T."/>
            <person name="Krause N."/>
            <person name="Rivera-Millot A."/>
            <person name="Nakamura A."/>
            <person name="Vischer N."/>
            <person name="VanNieuwenhze M."/>
            <person name="Brun Y."/>
            <person name="Cava F."/>
            <person name="Bulgheresi S."/>
            <person name="Veyrier F."/>
        </authorList>
    </citation>
    <scope>NUCLEOTIDE SEQUENCE [LARGE SCALE GENOMIC DNA]</scope>
    <source>
        <strain evidence="2 3">SN4</strain>
    </source>
</reference>
<feature type="transmembrane region" description="Helical" evidence="1">
    <location>
        <begin position="134"/>
        <end position="153"/>
    </location>
</feature>
<keyword evidence="1" id="KW-1133">Transmembrane helix</keyword>
<protein>
    <submittedName>
        <fullName evidence="2">DUF1275 domain-containing protein</fullName>
    </submittedName>
</protein>
<keyword evidence="3" id="KW-1185">Reference proteome</keyword>
<feature type="transmembrane region" description="Helical" evidence="1">
    <location>
        <begin position="229"/>
        <end position="249"/>
    </location>
</feature>
<feature type="transmembrane region" description="Helical" evidence="1">
    <location>
        <begin position="105"/>
        <end position="127"/>
    </location>
</feature>
<name>A0ABY4E7L8_9NEIS</name>
<organism evidence="2 3">
    <name type="scientific">Vitreoscilla massiliensis</name>
    <dbReference type="NCBI Taxonomy" id="1689272"/>
    <lineage>
        <taxon>Bacteria</taxon>
        <taxon>Pseudomonadati</taxon>
        <taxon>Pseudomonadota</taxon>
        <taxon>Betaproteobacteria</taxon>
        <taxon>Neisseriales</taxon>
        <taxon>Neisseriaceae</taxon>
        <taxon>Vitreoscilla</taxon>
    </lineage>
</organism>
<evidence type="ECO:0000313" key="2">
    <source>
        <dbReference type="EMBL" id="UOO90885.1"/>
    </source>
</evidence>
<evidence type="ECO:0000256" key="1">
    <source>
        <dbReference type="SAM" id="Phobius"/>
    </source>
</evidence>
<gene>
    <name evidence="2" type="ORF">LVJ82_07965</name>
</gene>
<dbReference type="Pfam" id="PF06912">
    <property type="entry name" value="DUF1275"/>
    <property type="match status" value="1"/>
</dbReference>